<proteinExistence type="predicted"/>
<dbReference type="RefSeq" id="WP_008835587.1">
    <property type="nucleotide sequence ID" value="NZ_AHAM01000068.1"/>
</dbReference>
<reference evidence="1 2" key="1">
    <citation type="journal article" date="2012" name="J. Bacteriol.">
        <title>Draft Genome Sequence of Mesorhizobium alhagi CCNWXJ12-2T, a Novel Salt-Resistant Species Isolated from the Desert of Northwestern China.</title>
        <authorList>
            <person name="Zhou M."/>
            <person name="Chen W."/>
            <person name="Chen H."/>
            <person name="Wei G."/>
        </authorList>
    </citation>
    <scope>NUCLEOTIDE SEQUENCE [LARGE SCALE GENOMIC DNA]</scope>
    <source>
        <strain evidence="1 2">CCNWXJ12-2</strain>
    </source>
</reference>
<sequence length="119" mass="13564">MLIEIRDDVIWAKHLKASPALYNAVVNLPEEETINLAVDGIVGKWARMRTGADGRPTLGIKPVGAMATVWKRLQERRGEKVRVSWPDDEEDAWLRLADTTFEEWYSAEDEEAFGDLRPL</sequence>
<dbReference type="PATRIC" id="fig|1107882.3.peg.1920"/>
<dbReference type="AlphaFoldDB" id="H0HP76"/>
<dbReference type="EMBL" id="AHAM01000068">
    <property type="protein sequence ID" value="EHK57462.1"/>
    <property type="molecule type" value="Genomic_DNA"/>
</dbReference>
<evidence type="ECO:0000313" key="2">
    <source>
        <dbReference type="Proteomes" id="UP000003250"/>
    </source>
</evidence>
<organism evidence="1 2">
    <name type="scientific">Mesorhizobium alhagi CCNWXJ12-2</name>
    <dbReference type="NCBI Taxonomy" id="1107882"/>
    <lineage>
        <taxon>Bacteria</taxon>
        <taxon>Pseudomonadati</taxon>
        <taxon>Pseudomonadota</taxon>
        <taxon>Alphaproteobacteria</taxon>
        <taxon>Hyphomicrobiales</taxon>
        <taxon>Phyllobacteriaceae</taxon>
        <taxon>Allomesorhizobium</taxon>
    </lineage>
</organism>
<dbReference type="OrthoDB" id="8369756at2"/>
<name>H0HP76_9HYPH</name>
<accession>H0HP76</accession>
<evidence type="ECO:0000313" key="1">
    <source>
        <dbReference type="EMBL" id="EHK57462.1"/>
    </source>
</evidence>
<dbReference type="Proteomes" id="UP000003250">
    <property type="component" value="Unassembled WGS sequence"/>
</dbReference>
<protein>
    <submittedName>
        <fullName evidence="1">Uncharacterized protein</fullName>
    </submittedName>
</protein>
<gene>
    <name evidence="1" type="ORF">MAXJ12_09768</name>
</gene>
<keyword evidence="2" id="KW-1185">Reference proteome</keyword>